<dbReference type="CDD" id="cd07990">
    <property type="entry name" value="LPLAT_LCLAT1-like"/>
    <property type="match status" value="1"/>
</dbReference>
<comment type="caution">
    <text evidence="3">The sequence shown here is derived from an EMBL/GenBank/DDBJ whole genome shotgun (WGS) entry which is preliminary data.</text>
</comment>
<keyword evidence="1" id="KW-0472">Membrane</keyword>
<dbReference type="SUPFAM" id="SSF69593">
    <property type="entry name" value="Glycerol-3-phosphate (1)-acyltransferase"/>
    <property type="match status" value="1"/>
</dbReference>
<evidence type="ECO:0000313" key="3">
    <source>
        <dbReference type="EMBL" id="MDV2077053.1"/>
    </source>
</evidence>
<accession>A0ABU3VS13</accession>
<keyword evidence="4" id="KW-1185">Reference proteome</keyword>
<dbReference type="PANTHER" id="PTHR10983:SF16">
    <property type="entry name" value="LYSOCARDIOLIPIN ACYLTRANSFERASE 1"/>
    <property type="match status" value="1"/>
</dbReference>
<feature type="transmembrane region" description="Helical" evidence="1">
    <location>
        <begin position="12"/>
        <end position="35"/>
    </location>
</feature>
<dbReference type="Pfam" id="PF01553">
    <property type="entry name" value="Acyltransferase"/>
    <property type="match status" value="1"/>
</dbReference>
<evidence type="ECO:0000259" key="2">
    <source>
        <dbReference type="SMART" id="SM00563"/>
    </source>
</evidence>
<feature type="transmembrane region" description="Helical" evidence="1">
    <location>
        <begin position="117"/>
        <end position="136"/>
    </location>
</feature>
<name>A0ABU3VS13_9GAMM</name>
<dbReference type="NCBIfam" id="NF010621">
    <property type="entry name" value="PRK14014.1"/>
    <property type="match status" value="1"/>
</dbReference>
<dbReference type="GO" id="GO:0016746">
    <property type="term" value="F:acyltransferase activity"/>
    <property type="evidence" value="ECO:0007669"/>
    <property type="project" value="UniProtKB-KW"/>
</dbReference>
<dbReference type="InterPro" id="IPR002123">
    <property type="entry name" value="Plipid/glycerol_acylTrfase"/>
</dbReference>
<dbReference type="EMBL" id="JAWIIJ010000001">
    <property type="protein sequence ID" value="MDV2077053.1"/>
    <property type="molecule type" value="Genomic_DNA"/>
</dbReference>
<dbReference type="PANTHER" id="PTHR10983">
    <property type="entry name" value="1-ACYLGLYCEROL-3-PHOSPHATE ACYLTRANSFERASE-RELATED"/>
    <property type="match status" value="1"/>
</dbReference>
<organism evidence="3 4">
    <name type="scientific">Marinobacter xestospongiae</name>
    <dbReference type="NCBI Taxonomy" id="994319"/>
    <lineage>
        <taxon>Bacteria</taxon>
        <taxon>Pseudomonadati</taxon>
        <taxon>Pseudomonadota</taxon>
        <taxon>Gammaproteobacteria</taxon>
        <taxon>Pseudomonadales</taxon>
        <taxon>Marinobacteraceae</taxon>
        <taxon>Marinobacter</taxon>
    </lineage>
</organism>
<reference evidence="3 4" key="1">
    <citation type="submission" date="2023-10" db="EMBL/GenBank/DDBJ databases">
        <title>Characteristics and mechanism of a salt-tolerant marine origin heterotrophic nitrifying- aerobic denitrifying bacteria Marinobacter xestospongiae HN1.</title>
        <authorList>
            <person name="Qi R."/>
        </authorList>
    </citation>
    <scope>NUCLEOTIDE SEQUENCE [LARGE SCALE GENOMIC DNA]</scope>
    <source>
        <strain evidence="3 4">HN1</strain>
    </source>
</reference>
<dbReference type="RefSeq" id="WP_316972083.1">
    <property type="nucleotide sequence ID" value="NZ_JAWIIJ010000001.1"/>
</dbReference>
<gene>
    <name evidence="3" type="ORF">RYS15_00085</name>
</gene>
<proteinExistence type="predicted"/>
<keyword evidence="3" id="KW-0012">Acyltransferase</keyword>
<dbReference type="SMART" id="SM00563">
    <property type="entry name" value="PlsC"/>
    <property type="match status" value="1"/>
</dbReference>
<keyword evidence="1" id="KW-1133">Transmembrane helix</keyword>
<sequence>MLNFLPPPLKGVLAIVLILANTLILFPVLLLFALLKLAVPVTGARKGCTVVLNQIAGLWISINSGINNLLHRVAWDIRGVEGLATDQWYFVTCNHQSWADIPAIQHALHRRIPFLKFFLKQQLVWVPFLGVAWWALDFPFMRRYTREQIEKNPALKGKDLETTRAACEKFHYTPVTVFNFMEGTRLTPAKHAAQKSPYQYLLKPRAGGTAFVLGAMGETLHTMLDVTIVYPDGRPSFWRYLCGQIPRIVIDVRKLEIPARFLGMDYQNDDAIRADFQQWVSALWEAKDALIARILAEQTHGAEASDNTGKLDSLPD</sequence>
<evidence type="ECO:0000313" key="4">
    <source>
        <dbReference type="Proteomes" id="UP001269819"/>
    </source>
</evidence>
<dbReference type="EC" id="2.3.-.-" evidence="3"/>
<feature type="domain" description="Phospholipid/glycerol acyltransferase" evidence="2">
    <location>
        <begin position="89"/>
        <end position="231"/>
    </location>
</feature>
<protein>
    <submittedName>
        <fullName evidence="3">Acyltransferase</fullName>
        <ecNumber evidence="3">2.3.-.-</ecNumber>
    </submittedName>
</protein>
<dbReference type="Proteomes" id="UP001269819">
    <property type="component" value="Unassembled WGS sequence"/>
</dbReference>
<keyword evidence="3" id="KW-0808">Transferase</keyword>
<keyword evidence="1" id="KW-0812">Transmembrane</keyword>
<evidence type="ECO:0000256" key="1">
    <source>
        <dbReference type="SAM" id="Phobius"/>
    </source>
</evidence>